<evidence type="ECO:0000313" key="2">
    <source>
        <dbReference type="Proteomes" id="UP001303889"/>
    </source>
</evidence>
<dbReference type="AlphaFoldDB" id="A0AAN6RTC1"/>
<proteinExistence type="predicted"/>
<keyword evidence="2" id="KW-1185">Reference proteome</keyword>
<dbReference type="Proteomes" id="UP001303889">
    <property type="component" value="Unassembled WGS sequence"/>
</dbReference>
<reference evidence="1" key="1">
    <citation type="journal article" date="2023" name="Mol. Phylogenet. Evol.">
        <title>Genome-scale phylogeny and comparative genomics of the fungal order Sordariales.</title>
        <authorList>
            <person name="Hensen N."/>
            <person name="Bonometti L."/>
            <person name="Westerberg I."/>
            <person name="Brannstrom I.O."/>
            <person name="Guillou S."/>
            <person name="Cros-Aarteil S."/>
            <person name="Calhoun S."/>
            <person name="Haridas S."/>
            <person name="Kuo A."/>
            <person name="Mondo S."/>
            <person name="Pangilinan J."/>
            <person name="Riley R."/>
            <person name="LaButti K."/>
            <person name="Andreopoulos B."/>
            <person name="Lipzen A."/>
            <person name="Chen C."/>
            <person name="Yan M."/>
            <person name="Daum C."/>
            <person name="Ng V."/>
            <person name="Clum A."/>
            <person name="Steindorff A."/>
            <person name="Ohm R.A."/>
            <person name="Martin F."/>
            <person name="Silar P."/>
            <person name="Natvig D.O."/>
            <person name="Lalanne C."/>
            <person name="Gautier V."/>
            <person name="Ament-Velasquez S.L."/>
            <person name="Kruys A."/>
            <person name="Hutchinson M.I."/>
            <person name="Powell A.J."/>
            <person name="Barry K."/>
            <person name="Miller A.N."/>
            <person name="Grigoriev I.V."/>
            <person name="Debuchy R."/>
            <person name="Gladieux P."/>
            <person name="Hiltunen Thoren M."/>
            <person name="Johannesson H."/>
        </authorList>
    </citation>
    <scope>NUCLEOTIDE SEQUENCE</scope>
    <source>
        <strain evidence="1">CBS 103.79</strain>
    </source>
</reference>
<evidence type="ECO:0000313" key="1">
    <source>
        <dbReference type="EMBL" id="KAK3902240.1"/>
    </source>
</evidence>
<protein>
    <submittedName>
        <fullName evidence="1">Uncharacterized protein</fullName>
    </submittedName>
</protein>
<name>A0AAN6RTC1_9PEZI</name>
<dbReference type="EMBL" id="MU855523">
    <property type="protein sequence ID" value="KAK3902240.1"/>
    <property type="molecule type" value="Genomic_DNA"/>
</dbReference>
<sequence length="391" mass="43334">MAATPEAKVEPLMSLDEYIILCADLHNTLIAKSALRNSPPPEYSPTDLLQHYEAHRANPLTSLDDYPGGPAVLLYPQRLPSGEQPMDGGLFVDVDTLQAVWRAGPDRLTFQDSPEDWLPLDYLPRVELSRWESGRYAHDEGELKVRKWVPVPSASPVIPEDAVATYPNLQVAQAITEWNRLLSAIESKLPSPIPQGERDGPLRPEAMEGLYLSNFARHFLTLSPRPKGWTFIAPGIGTFSDNTLRDAYAGEASDSFRVTFPFMTSTEGEDWVTLLLPFIGSAIHVPGDAEDSSPDNNTMGGAFDKPWWVGKATVGRRAGLYTSWAEELDGDLVTVVCPSGWTQVVEIEGVCPWGPWRAPRLAEVLGRWAWLVEEGVWTVGDDDVEEKELEI</sequence>
<comment type="caution">
    <text evidence="1">The sequence shown here is derived from an EMBL/GenBank/DDBJ whole genome shotgun (WGS) entry which is preliminary data.</text>
</comment>
<reference evidence="1" key="2">
    <citation type="submission" date="2023-05" db="EMBL/GenBank/DDBJ databases">
        <authorList>
            <consortium name="Lawrence Berkeley National Laboratory"/>
            <person name="Steindorff A."/>
            <person name="Hensen N."/>
            <person name="Bonometti L."/>
            <person name="Westerberg I."/>
            <person name="Brannstrom I.O."/>
            <person name="Guillou S."/>
            <person name="Cros-Aarteil S."/>
            <person name="Calhoun S."/>
            <person name="Haridas S."/>
            <person name="Kuo A."/>
            <person name="Mondo S."/>
            <person name="Pangilinan J."/>
            <person name="Riley R."/>
            <person name="Labutti K."/>
            <person name="Andreopoulos B."/>
            <person name="Lipzen A."/>
            <person name="Chen C."/>
            <person name="Yanf M."/>
            <person name="Daum C."/>
            <person name="Ng V."/>
            <person name="Clum A."/>
            <person name="Ohm R."/>
            <person name="Martin F."/>
            <person name="Silar P."/>
            <person name="Natvig D."/>
            <person name="Lalanne C."/>
            <person name="Gautier V."/>
            <person name="Ament-Velasquez S.L."/>
            <person name="Kruys A."/>
            <person name="Hutchinson M.I."/>
            <person name="Powell A.J."/>
            <person name="Barry K."/>
            <person name="Miller A.N."/>
            <person name="Grigoriev I.V."/>
            <person name="Debuchy R."/>
            <person name="Gladieux P."/>
            <person name="Thoren M.H."/>
            <person name="Johannesson H."/>
        </authorList>
    </citation>
    <scope>NUCLEOTIDE SEQUENCE</scope>
    <source>
        <strain evidence="1">CBS 103.79</strain>
    </source>
</reference>
<gene>
    <name evidence="1" type="ORF">C8A05DRAFT_34080</name>
</gene>
<organism evidence="1 2">
    <name type="scientific">Staphylotrichum tortipilum</name>
    <dbReference type="NCBI Taxonomy" id="2831512"/>
    <lineage>
        <taxon>Eukaryota</taxon>
        <taxon>Fungi</taxon>
        <taxon>Dikarya</taxon>
        <taxon>Ascomycota</taxon>
        <taxon>Pezizomycotina</taxon>
        <taxon>Sordariomycetes</taxon>
        <taxon>Sordariomycetidae</taxon>
        <taxon>Sordariales</taxon>
        <taxon>Chaetomiaceae</taxon>
        <taxon>Staphylotrichum</taxon>
    </lineage>
</organism>
<accession>A0AAN6RTC1</accession>